<dbReference type="Gene3D" id="3.30.1360.70">
    <property type="entry name" value="Arginyl tRNA synthetase N-terminal domain"/>
    <property type="match status" value="1"/>
</dbReference>
<keyword evidence="7 10" id="KW-0030">Aminoacyl-tRNA synthetase</keyword>
<dbReference type="InterPro" id="IPR001412">
    <property type="entry name" value="aa-tRNA-synth_I_CS"/>
</dbReference>
<evidence type="ECO:0000256" key="6">
    <source>
        <dbReference type="ARBA" id="ARBA00022917"/>
    </source>
</evidence>
<evidence type="ECO:0000256" key="7">
    <source>
        <dbReference type="ARBA" id="ARBA00023146"/>
    </source>
</evidence>
<organism evidence="14 15">
    <name type="scientific">Rhizodiscina lignyota</name>
    <dbReference type="NCBI Taxonomy" id="1504668"/>
    <lineage>
        <taxon>Eukaryota</taxon>
        <taxon>Fungi</taxon>
        <taxon>Dikarya</taxon>
        <taxon>Ascomycota</taxon>
        <taxon>Pezizomycotina</taxon>
        <taxon>Dothideomycetes</taxon>
        <taxon>Pleosporomycetidae</taxon>
        <taxon>Aulographales</taxon>
        <taxon>Rhizodiscinaceae</taxon>
        <taxon>Rhizodiscina</taxon>
    </lineage>
</organism>
<dbReference type="NCBIfam" id="TIGR00456">
    <property type="entry name" value="argS"/>
    <property type="match status" value="1"/>
</dbReference>
<evidence type="ECO:0000313" key="14">
    <source>
        <dbReference type="EMBL" id="KAF2104509.1"/>
    </source>
</evidence>
<evidence type="ECO:0000256" key="5">
    <source>
        <dbReference type="ARBA" id="ARBA00022840"/>
    </source>
</evidence>
<dbReference type="SMART" id="SM00836">
    <property type="entry name" value="DALR_1"/>
    <property type="match status" value="1"/>
</dbReference>
<dbReference type="FunFam" id="1.10.730.10:FF:000006">
    <property type="entry name" value="Arginyl-tRNA synthetase 2, mitochondrial"/>
    <property type="match status" value="1"/>
</dbReference>
<name>A0A9P4IRK7_9PEZI</name>
<dbReference type="SUPFAM" id="SSF55190">
    <property type="entry name" value="Arginyl-tRNA synthetase (ArgRS), N-terminal 'additional' domain"/>
    <property type="match status" value="1"/>
</dbReference>
<dbReference type="InterPro" id="IPR009080">
    <property type="entry name" value="tRNAsynth_Ia_anticodon-bd"/>
</dbReference>
<evidence type="ECO:0000256" key="1">
    <source>
        <dbReference type="ARBA" id="ARBA00005594"/>
    </source>
</evidence>
<dbReference type="InterPro" id="IPR036695">
    <property type="entry name" value="Arg-tRNA-synth_N_sf"/>
</dbReference>
<dbReference type="InterPro" id="IPR014729">
    <property type="entry name" value="Rossmann-like_a/b/a_fold"/>
</dbReference>
<feature type="domain" description="DALR anticodon binding" evidence="12">
    <location>
        <begin position="534"/>
        <end position="657"/>
    </location>
</feature>
<comment type="caution">
    <text evidence="14">The sequence shown here is derived from an EMBL/GenBank/DDBJ whole genome shotgun (WGS) entry which is preliminary data.</text>
</comment>
<evidence type="ECO:0000259" key="12">
    <source>
        <dbReference type="SMART" id="SM00836"/>
    </source>
</evidence>
<feature type="coiled-coil region" evidence="11">
    <location>
        <begin position="249"/>
        <end position="293"/>
    </location>
</feature>
<dbReference type="SUPFAM" id="SSF47323">
    <property type="entry name" value="Anticodon-binding domain of a subclass of class I aminoacyl-tRNA synthetases"/>
    <property type="match status" value="1"/>
</dbReference>
<keyword evidence="5 10" id="KW-0067">ATP-binding</keyword>
<dbReference type="Pfam" id="PF03485">
    <property type="entry name" value="Arg_tRNA_synt_N"/>
    <property type="match status" value="1"/>
</dbReference>
<proteinExistence type="inferred from homology"/>
<accession>A0A9P4IRK7</accession>
<reference evidence="14" key="1">
    <citation type="journal article" date="2020" name="Stud. Mycol.">
        <title>101 Dothideomycetes genomes: a test case for predicting lifestyles and emergence of pathogens.</title>
        <authorList>
            <person name="Haridas S."/>
            <person name="Albert R."/>
            <person name="Binder M."/>
            <person name="Bloem J."/>
            <person name="Labutti K."/>
            <person name="Salamov A."/>
            <person name="Andreopoulos B."/>
            <person name="Baker S."/>
            <person name="Barry K."/>
            <person name="Bills G."/>
            <person name="Bluhm B."/>
            <person name="Cannon C."/>
            <person name="Castanera R."/>
            <person name="Culley D."/>
            <person name="Daum C."/>
            <person name="Ezra D."/>
            <person name="Gonzalez J."/>
            <person name="Henrissat B."/>
            <person name="Kuo A."/>
            <person name="Liang C."/>
            <person name="Lipzen A."/>
            <person name="Lutzoni F."/>
            <person name="Magnuson J."/>
            <person name="Mondo S."/>
            <person name="Nolan M."/>
            <person name="Ohm R."/>
            <person name="Pangilinan J."/>
            <person name="Park H.-J."/>
            <person name="Ramirez L."/>
            <person name="Alfaro M."/>
            <person name="Sun H."/>
            <person name="Tritt A."/>
            <person name="Yoshinaga Y."/>
            <person name="Zwiers L.-H."/>
            <person name="Turgeon B."/>
            <person name="Goodwin S."/>
            <person name="Spatafora J."/>
            <person name="Crous P."/>
            <person name="Grigoriev I."/>
        </authorList>
    </citation>
    <scope>NUCLEOTIDE SEQUENCE</scope>
    <source>
        <strain evidence="14">CBS 133067</strain>
    </source>
</reference>
<dbReference type="GO" id="GO:0004814">
    <property type="term" value="F:arginine-tRNA ligase activity"/>
    <property type="evidence" value="ECO:0007669"/>
    <property type="project" value="UniProtKB-EC"/>
</dbReference>
<dbReference type="GO" id="GO:0032543">
    <property type="term" value="P:mitochondrial translation"/>
    <property type="evidence" value="ECO:0007669"/>
    <property type="project" value="TreeGrafter"/>
</dbReference>
<evidence type="ECO:0000256" key="11">
    <source>
        <dbReference type="SAM" id="Coils"/>
    </source>
</evidence>
<evidence type="ECO:0000256" key="10">
    <source>
        <dbReference type="RuleBase" id="RU363038"/>
    </source>
</evidence>
<dbReference type="AlphaFoldDB" id="A0A9P4IRK7"/>
<keyword evidence="11" id="KW-0175">Coiled coil</keyword>
<dbReference type="GO" id="GO:0005739">
    <property type="term" value="C:mitochondrion"/>
    <property type="evidence" value="ECO:0007669"/>
    <property type="project" value="TreeGrafter"/>
</dbReference>
<evidence type="ECO:0000256" key="3">
    <source>
        <dbReference type="ARBA" id="ARBA00022598"/>
    </source>
</evidence>
<protein>
    <recommendedName>
        <fullName evidence="2">arginine--tRNA ligase</fullName>
        <ecNumber evidence="2">6.1.1.19</ecNumber>
    </recommendedName>
    <alternativeName>
        <fullName evidence="8">Arginyl-tRNA synthetase</fullName>
    </alternativeName>
</protein>
<dbReference type="OrthoDB" id="68056at2759"/>
<dbReference type="CDD" id="cd07956">
    <property type="entry name" value="Anticodon_Ia_Arg"/>
    <property type="match status" value="1"/>
</dbReference>
<dbReference type="Proteomes" id="UP000799772">
    <property type="component" value="Unassembled WGS sequence"/>
</dbReference>
<dbReference type="Pfam" id="PF05746">
    <property type="entry name" value="DALR_1"/>
    <property type="match status" value="1"/>
</dbReference>
<evidence type="ECO:0000256" key="4">
    <source>
        <dbReference type="ARBA" id="ARBA00022741"/>
    </source>
</evidence>
<dbReference type="EMBL" id="ML978121">
    <property type="protein sequence ID" value="KAF2104509.1"/>
    <property type="molecule type" value="Genomic_DNA"/>
</dbReference>
<dbReference type="Gene3D" id="1.10.730.10">
    <property type="entry name" value="Isoleucyl-tRNA Synthetase, Domain 1"/>
    <property type="match status" value="1"/>
</dbReference>
<keyword evidence="4 10" id="KW-0547">Nucleotide-binding</keyword>
<dbReference type="InterPro" id="IPR005148">
    <property type="entry name" value="Arg-tRNA-synth_N"/>
</dbReference>
<keyword evidence="6 10" id="KW-0648">Protein biosynthesis</keyword>
<dbReference type="Gene3D" id="3.40.50.620">
    <property type="entry name" value="HUPs"/>
    <property type="match status" value="1"/>
</dbReference>
<evidence type="ECO:0000256" key="8">
    <source>
        <dbReference type="ARBA" id="ARBA00033033"/>
    </source>
</evidence>
<sequence length="657" mass="73835">MALPNGAPAPSIDELAKSLQSLGVSEVPKQPGTYPELNPVDIYRSHITELLASKTDIDPKIIYPALQWTQTLDKGDLVLAVPALRVKGKKPDVLAKELVEKFPESPLVEPPTTSGIYLQFFFKPLPLATLLLPSILHATSSYGFNPYLGLRDPFDPSSGRKRMIVEFSSPNIAKPFHAGHLRSTIIGGFLSSLFQAAGWDVIRMNYLGDWGKQYGVLAVGFEKFGSEEELQKNPIGHLYDVYVKISAISREEEEQVKAKKAEVAAKKEKGEDAAELEKEIQKIQEEGVDEQARKYFKRMVDGDPEALGVWKRFRNLSIEKYKQTYARLNIFYDEYSGESQVQDKSMDEAARIMEEKGVSEVSEGAVVVDLTKYSKKLGKALVKKKDGTSLYLTRDIGAAAERFEKYHFDKMIYVVASQQDLHLAQLFKITEAMGRKDIAERCQHVNFGMVLGMSTRKGTAKFLDDILRDVGDYMHEVMRKNEDKYNQVEDPVKTADILGISAVMIQDMTGKRINNYNFDMDRMTSFEGDTGPYLQYAHARLTSIIRRASGSPDPSALIPDLLKADLSLLSERHAIELIRTLVQWPDVFLNTLKTLEPITVLTYLFKMTHALSSSYDHLQVVGSEEKVKNARLALYVCARQVLGNGMRLLGLTPLERM</sequence>
<dbReference type="PRINTS" id="PR01038">
    <property type="entry name" value="TRNASYNTHARG"/>
</dbReference>
<feature type="domain" description="Arginyl tRNA synthetase N-terminal" evidence="13">
    <location>
        <begin position="41"/>
        <end position="122"/>
    </location>
</feature>
<dbReference type="Pfam" id="PF00750">
    <property type="entry name" value="tRNA-synt_1d"/>
    <property type="match status" value="1"/>
</dbReference>
<dbReference type="InterPro" id="IPR001278">
    <property type="entry name" value="Arg-tRNA-ligase"/>
</dbReference>
<dbReference type="EC" id="6.1.1.19" evidence="2"/>
<evidence type="ECO:0000256" key="9">
    <source>
        <dbReference type="ARBA" id="ARBA00049339"/>
    </source>
</evidence>
<dbReference type="GO" id="GO:0005524">
    <property type="term" value="F:ATP binding"/>
    <property type="evidence" value="ECO:0007669"/>
    <property type="project" value="UniProtKB-KW"/>
</dbReference>
<evidence type="ECO:0000313" key="15">
    <source>
        <dbReference type="Proteomes" id="UP000799772"/>
    </source>
</evidence>
<dbReference type="PANTHER" id="PTHR11956">
    <property type="entry name" value="ARGINYL-TRNA SYNTHETASE"/>
    <property type="match status" value="1"/>
</dbReference>
<dbReference type="InterPro" id="IPR008909">
    <property type="entry name" value="DALR_anticod-bd"/>
</dbReference>
<dbReference type="SMART" id="SM01016">
    <property type="entry name" value="Arg_tRNA_synt_N"/>
    <property type="match status" value="1"/>
</dbReference>
<dbReference type="PANTHER" id="PTHR11956:SF11">
    <property type="entry name" value="ARGININE--TRNA LIGASE, MITOCHONDRIAL-RELATED"/>
    <property type="match status" value="1"/>
</dbReference>
<keyword evidence="3 10" id="KW-0436">Ligase</keyword>
<comment type="catalytic activity">
    <reaction evidence="9">
        <text>tRNA(Arg) + L-arginine + ATP = L-arginyl-tRNA(Arg) + AMP + diphosphate</text>
        <dbReference type="Rhea" id="RHEA:20301"/>
        <dbReference type="Rhea" id="RHEA-COMP:9658"/>
        <dbReference type="Rhea" id="RHEA-COMP:9673"/>
        <dbReference type="ChEBI" id="CHEBI:30616"/>
        <dbReference type="ChEBI" id="CHEBI:32682"/>
        <dbReference type="ChEBI" id="CHEBI:33019"/>
        <dbReference type="ChEBI" id="CHEBI:78442"/>
        <dbReference type="ChEBI" id="CHEBI:78513"/>
        <dbReference type="ChEBI" id="CHEBI:456215"/>
        <dbReference type="EC" id="6.1.1.19"/>
    </reaction>
</comment>
<evidence type="ECO:0000259" key="13">
    <source>
        <dbReference type="SMART" id="SM01016"/>
    </source>
</evidence>
<dbReference type="PROSITE" id="PS00178">
    <property type="entry name" value="AA_TRNA_LIGASE_I"/>
    <property type="match status" value="1"/>
</dbReference>
<comment type="similarity">
    <text evidence="1 10">Belongs to the class-I aminoacyl-tRNA synthetase family.</text>
</comment>
<evidence type="ECO:0000256" key="2">
    <source>
        <dbReference type="ARBA" id="ARBA00012837"/>
    </source>
</evidence>
<dbReference type="SUPFAM" id="SSF52374">
    <property type="entry name" value="Nucleotidylyl transferase"/>
    <property type="match status" value="1"/>
</dbReference>
<keyword evidence="15" id="KW-1185">Reference proteome</keyword>
<dbReference type="CDD" id="cd00671">
    <property type="entry name" value="ArgRS_core"/>
    <property type="match status" value="1"/>
</dbReference>
<dbReference type="GO" id="GO:0006420">
    <property type="term" value="P:arginyl-tRNA aminoacylation"/>
    <property type="evidence" value="ECO:0007669"/>
    <property type="project" value="InterPro"/>
</dbReference>
<dbReference type="FunFam" id="3.30.1360.70:FF:000006">
    <property type="entry name" value="Arginyl-tRNA synthetase"/>
    <property type="match status" value="1"/>
</dbReference>
<dbReference type="InterPro" id="IPR035684">
    <property type="entry name" value="ArgRS_core"/>
</dbReference>
<gene>
    <name evidence="14" type="ORF">NA57DRAFT_29449</name>
</gene>